<dbReference type="Proteomes" id="UP001633002">
    <property type="component" value="Unassembled WGS sequence"/>
</dbReference>
<keyword evidence="2" id="KW-1185">Reference proteome</keyword>
<accession>A0ABD3HAT1</accession>
<dbReference type="EMBL" id="JBJQOH010000004">
    <property type="protein sequence ID" value="KAL3687264.1"/>
    <property type="molecule type" value="Genomic_DNA"/>
</dbReference>
<protein>
    <submittedName>
        <fullName evidence="1">Uncharacterized protein</fullName>
    </submittedName>
</protein>
<evidence type="ECO:0000313" key="2">
    <source>
        <dbReference type="Proteomes" id="UP001633002"/>
    </source>
</evidence>
<dbReference type="PANTHER" id="PTHR34958">
    <property type="entry name" value="CONDITIONAL LOSS-OF-GROWTH 1"/>
    <property type="match status" value="1"/>
</dbReference>
<comment type="caution">
    <text evidence="1">The sequence shown here is derived from an EMBL/GenBank/DDBJ whole genome shotgun (WGS) entry which is preliminary data.</text>
</comment>
<name>A0ABD3HAT1_9MARC</name>
<sequence length="466" mass="53576">MLSRDSPAINELPEERASLGMKMEILRSHFASLDETWERVKRFLVLILLNNSDFNEIYIRFLECTSNYILFQEGDFSKVLERMYWRDIVVNFSSVKVSIERGGTPPAVGRFETWLLNILREMLLLLVQILEADEGVWAVALSCFLYFVCDRGRILRRRLDGIDIRAGRFERKLIRAGLENSCTLPSLLKALLEISWEYGVGRRSSLSSRAYCMQSADTGYLHRVITPWRANLRSTLQQIELMRGIEICDDVRSYFRRLSIKDRNKCLSDSASSFLASSSLSYSLAGFKLQFARLILRSTQEPRRRRQNVTCLQFCSTSFYLTWKRKLCEVGNRFLKARKYEQLQHRIVVQMHQNVMLLCLSRFFLGVGKALLKSITTAMNRDLTSGRLDAQLLEDVVGALDKLAGTYAHPQEQCTELVFVTLASEGLHTSKTGETEDMQDSASVEKAWTALEFLDRVTDLMDTYGC</sequence>
<organism evidence="1 2">
    <name type="scientific">Riccia sorocarpa</name>
    <dbReference type="NCBI Taxonomy" id="122646"/>
    <lineage>
        <taxon>Eukaryota</taxon>
        <taxon>Viridiplantae</taxon>
        <taxon>Streptophyta</taxon>
        <taxon>Embryophyta</taxon>
        <taxon>Marchantiophyta</taxon>
        <taxon>Marchantiopsida</taxon>
        <taxon>Marchantiidae</taxon>
        <taxon>Marchantiales</taxon>
        <taxon>Ricciaceae</taxon>
        <taxon>Riccia</taxon>
    </lineage>
</organism>
<gene>
    <name evidence="1" type="ORF">R1sor_013573</name>
</gene>
<dbReference type="PANTHER" id="PTHR34958:SF1">
    <property type="entry name" value="ARMADILLO-LIKE HELICAL DOMAIN-CONTAINING PROTEIN"/>
    <property type="match status" value="1"/>
</dbReference>
<evidence type="ECO:0000313" key="1">
    <source>
        <dbReference type="EMBL" id="KAL3687264.1"/>
    </source>
</evidence>
<proteinExistence type="predicted"/>
<reference evidence="1 2" key="1">
    <citation type="submission" date="2024-09" db="EMBL/GenBank/DDBJ databases">
        <title>Chromosome-scale assembly of Riccia sorocarpa.</title>
        <authorList>
            <person name="Paukszto L."/>
        </authorList>
    </citation>
    <scope>NUCLEOTIDE SEQUENCE [LARGE SCALE GENOMIC DNA]</scope>
    <source>
        <strain evidence="1">LP-2024</strain>
        <tissue evidence="1">Aerial parts of the thallus</tissue>
    </source>
</reference>
<dbReference type="AlphaFoldDB" id="A0ABD3HAT1"/>